<gene>
    <name evidence="1" type="ORF">M9H77_31559</name>
</gene>
<organism evidence="1 2">
    <name type="scientific">Catharanthus roseus</name>
    <name type="common">Madagascar periwinkle</name>
    <name type="synonym">Vinca rosea</name>
    <dbReference type="NCBI Taxonomy" id="4058"/>
    <lineage>
        <taxon>Eukaryota</taxon>
        <taxon>Viridiplantae</taxon>
        <taxon>Streptophyta</taxon>
        <taxon>Embryophyta</taxon>
        <taxon>Tracheophyta</taxon>
        <taxon>Spermatophyta</taxon>
        <taxon>Magnoliopsida</taxon>
        <taxon>eudicotyledons</taxon>
        <taxon>Gunneridae</taxon>
        <taxon>Pentapetalae</taxon>
        <taxon>asterids</taxon>
        <taxon>lamiids</taxon>
        <taxon>Gentianales</taxon>
        <taxon>Apocynaceae</taxon>
        <taxon>Rauvolfioideae</taxon>
        <taxon>Vinceae</taxon>
        <taxon>Catharanthinae</taxon>
        <taxon>Catharanthus</taxon>
    </lineage>
</organism>
<name>A0ACC0A0G0_CATRO</name>
<dbReference type="EMBL" id="CM044707">
    <property type="protein sequence ID" value="KAI5654372.1"/>
    <property type="molecule type" value="Genomic_DNA"/>
</dbReference>
<evidence type="ECO:0000313" key="2">
    <source>
        <dbReference type="Proteomes" id="UP001060085"/>
    </source>
</evidence>
<evidence type="ECO:0000313" key="1">
    <source>
        <dbReference type="EMBL" id="KAI5654372.1"/>
    </source>
</evidence>
<accession>A0ACC0A0G0</accession>
<protein>
    <submittedName>
        <fullName evidence="1">Uncharacterized protein</fullName>
    </submittedName>
</protein>
<comment type="caution">
    <text evidence="1">The sequence shown here is derived from an EMBL/GenBank/DDBJ whole genome shotgun (WGS) entry which is preliminary data.</text>
</comment>
<dbReference type="Proteomes" id="UP001060085">
    <property type="component" value="Linkage Group LG07"/>
</dbReference>
<keyword evidence="2" id="KW-1185">Reference proteome</keyword>
<proteinExistence type="predicted"/>
<reference evidence="2" key="1">
    <citation type="journal article" date="2023" name="Nat. Plants">
        <title>Single-cell RNA sequencing provides a high-resolution roadmap for understanding the multicellular compartmentation of specialized metabolism.</title>
        <authorList>
            <person name="Sun S."/>
            <person name="Shen X."/>
            <person name="Li Y."/>
            <person name="Li Y."/>
            <person name="Wang S."/>
            <person name="Li R."/>
            <person name="Zhang H."/>
            <person name="Shen G."/>
            <person name="Guo B."/>
            <person name="Wei J."/>
            <person name="Xu J."/>
            <person name="St-Pierre B."/>
            <person name="Chen S."/>
            <person name="Sun C."/>
        </authorList>
    </citation>
    <scope>NUCLEOTIDE SEQUENCE [LARGE SCALE GENOMIC DNA]</scope>
</reference>
<sequence>MDLAAWKPSPCDSRQLLTPNTTSIFDSSHPYLYCHAKWFTSPYNNWCEVLLDVRDMWWGEFQKRCIWEPTLSMTKMRHTWEVKVGDWMRDFLGDDRDVRKRPDWILEMFWE</sequence>